<dbReference type="Gene3D" id="3.30.565.10">
    <property type="entry name" value="Histidine kinase-like ATPase, C-terminal domain"/>
    <property type="match status" value="1"/>
</dbReference>
<evidence type="ECO:0000259" key="2">
    <source>
        <dbReference type="Pfam" id="PF13581"/>
    </source>
</evidence>
<dbReference type="InterPro" id="IPR036890">
    <property type="entry name" value="HATPase_C_sf"/>
</dbReference>
<sequence>MRRFMRLVRYLVLRVGRVLAWLVNEQRRHRDVLHPLDRSARAVSQARGMTRDQLAKWDLHEHAETAELLVSELVTNALRHAWGPIQLRLIHSPRRRRLRCDIADGSPDQPRLLHARLDAENGRGLRLLDQLSASWGARPTAHGKTVWFELRTRASTIARLRTWLGL</sequence>
<dbReference type="SUPFAM" id="SSF55874">
    <property type="entry name" value="ATPase domain of HSP90 chaperone/DNA topoisomerase II/histidine kinase"/>
    <property type="match status" value="1"/>
</dbReference>
<gene>
    <name evidence="3" type="ORF">JK363_10975</name>
</gene>
<feature type="domain" description="Histidine kinase/HSP90-like ATPase" evidence="2">
    <location>
        <begin position="40"/>
        <end position="148"/>
    </location>
</feature>
<proteinExistence type="predicted"/>
<dbReference type="PANTHER" id="PTHR35526:SF3">
    <property type="entry name" value="ANTI-SIGMA-F FACTOR RSBW"/>
    <property type="match status" value="1"/>
</dbReference>
<keyword evidence="1" id="KW-0723">Serine/threonine-protein kinase</keyword>
<organism evidence="3 4">
    <name type="scientific">Streptomyces coffeae</name>
    <dbReference type="NCBI Taxonomy" id="621382"/>
    <lineage>
        <taxon>Bacteria</taxon>
        <taxon>Bacillati</taxon>
        <taxon>Actinomycetota</taxon>
        <taxon>Actinomycetes</taxon>
        <taxon>Kitasatosporales</taxon>
        <taxon>Streptomycetaceae</taxon>
        <taxon>Streptomyces</taxon>
    </lineage>
</organism>
<dbReference type="EMBL" id="JAERRF010000005">
    <property type="protein sequence ID" value="MBL1097188.1"/>
    <property type="molecule type" value="Genomic_DNA"/>
</dbReference>
<evidence type="ECO:0000313" key="4">
    <source>
        <dbReference type="Proteomes" id="UP000634229"/>
    </source>
</evidence>
<dbReference type="Proteomes" id="UP000634229">
    <property type="component" value="Unassembled WGS sequence"/>
</dbReference>
<dbReference type="PANTHER" id="PTHR35526">
    <property type="entry name" value="ANTI-SIGMA-F FACTOR RSBW-RELATED"/>
    <property type="match status" value="1"/>
</dbReference>
<dbReference type="InterPro" id="IPR050267">
    <property type="entry name" value="Anti-sigma-factor_SerPK"/>
</dbReference>
<protein>
    <submittedName>
        <fullName evidence="3">ATP-binding protein</fullName>
    </submittedName>
</protein>
<name>A0ABS1NAV0_9ACTN</name>
<keyword evidence="3" id="KW-0547">Nucleotide-binding</keyword>
<evidence type="ECO:0000313" key="3">
    <source>
        <dbReference type="EMBL" id="MBL1097188.1"/>
    </source>
</evidence>
<keyword evidence="4" id="KW-1185">Reference proteome</keyword>
<accession>A0ABS1NAV0</accession>
<comment type="caution">
    <text evidence="3">The sequence shown here is derived from an EMBL/GenBank/DDBJ whole genome shotgun (WGS) entry which is preliminary data.</text>
</comment>
<dbReference type="RefSeq" id="WP_201874291.1">
    <property type="nucleotide sequence ID" value="NZ_JAERRF010000005.1"/>
</dbReference>
<keyword evidence="1" id="KW-0418">Kinase</keyword>
<dbReference type="GO" id="GO:0005524">
    <property type="term" value="F:ATP binding"/>
    <property type="evidence" value="ECO:0007669"/>
    <property type="project" value="UniProtKB-KW"/>
</dbReference>
<evidence type="ECO:0000256" key="1">
    <source>
        <dbReference type="ARBA" id="ARBA00022527"/>
    </source>
</evidence>
<dbReference type="CDD" id="cd16936">
    <property type="entry name" value="HATPase_RsbW-like"/>
    <property type="match status" value="1"/>
</dbReference>
<dbReference type="InterPro" id="IPR003594">
    <property type="entry name" value="HATPase_dom"/>
</dbReference>
<reference evidence="3 4" key="1">
    <citation type="submission" date="2021-01" db="EMBL/GenBank/DDBJ databases">
        <title>WGS of actinomycetes isolated from Thailand.</title>
        <authorList>
            <person name="Thawai C."/>
        </authorList>
    </citation>
    <scope>NUCLEOTIDE SEQUENCE [LARGE SCALE GENOMIC DNA]</scope>
    <source>
        <strain evidence="3 4">CA1R205</strain>
    </source>
</reference>
<dbReference type="Pfam" id="PF13581">
    <property type="entry name" value="HATPase_c_2"/>
    <property type="match status" value="1"/>
</dbReference>
<keyword evidence="3" id="KW-0067">ATP-binding</keyword>
<keyword evidence="1" id="KW-0808">Transferase</keyword>